<protein>
    <submittedName>
        <fullName evidence="1">Uncharacterized protein</fullName>
    </submittedName>
</protein>
<dbReference type="OrthoDB" id="415068at2759"/>
<reference evidence="1 2" key="1">
    <citation type="journal article" date="2019" name="Commun. Biol.">
        <title>The bagworm genome reveals a unique fibroin gene that provides high tensile strength.</title>
        <authorList>
            <person name="Kono N."/>
            <person name="Nakamura H."/>
            <person name="Ohtoshi R."/>
            <person name="Tomita M."/>
            <person name="Numata K."/>
            <person name="Arakawa K."/>
        </authorList>
    </citation>
    <scope>NUCLEOTIDE SEQUENCE [LARGE SCALE GENOMIC DNA]</scope>
</reference>
<evidence type="ECO:0000313" key="1">
    <source>
        <dbReference type="EMBL" id="GBP82370.1"/>
    </source>
</evidence>
<evidence type="ECO:0000313" key="2">
    <source>
        <dbReference type="Proteomes" id="UP000299102"/>
    </source>
</evidence>
<comment type="caution">
    <text evidence="1">The sequence shown here is derived from an EMBL/GenBank/DDBJ whole genome shotgun (WGS) entry which is preliminary data.</text>
</comment>
<accession>A0A4C1Z429</accession>
<dbReference type="EMBL" id="BGZK01001561">
    <property type="protein sequence ID" value="GBP82370.1"/>
    <property type="molecule type" value="Genomic_DNA"/>
</dbReference>
<proteinExistence type="predicted"/>
<sequence length="155" mass="17936">MATAILPISTSCRGDLPSYIKARLQEKRRLHKLWARTRCHKLKKELNNLVREISVAIRDFRRAAWEVTIDRGDGGLKPDVQLFTGYFPETWNRGVIERKLRPFLSPRQEQYGFRSGHSTTLQLIRVLHYHYCTTGIREELRTVHSGSALGYGEGL</sequence>
<organism evidence="1 2">
    <name type="scientific">Eumeta variegata</name>
    <name type="common">Bagworm moth</name>
    <name type="synonym">Eumeta japonica</name>
    <dbReference type="NCBI Taxonomy" id="151549"/>
    <lineage>
        <taxon>Eukaryota</taxon>
        <taxon>Metazoa</taxon>
        <taxon>Ecdysozoa</taxon>
        <taxon>Arthropoda</taxon>
        <taxon>Hexapoda</taxon>
        <taxon>Insecta</taxon>
        <taxon>Pterygota</taxon>
        <taxon>Neoptera</taxon>
        <taxon>Endopterygota</taxon>
        <taxon>Lepidoptera</taxon>
        <taxon>Glossata</taxon>
        <taxon>Ditrysia</taxon>
        <taxon>Tineoidea</taxon>
        <taxon>Psychidae</taxon>
        <taxon>Oiketicinae</taxon>
        <taxon>Eumeta</taxon>
    </lineage>
</organism>
<name>A0A4C1Z429_EUMVA</name>
<keyword evidence="2" id="KW-1185">Reference proteome</keyword>
<dbReference type="AlphaFoldDB" id="A0A4C1Z429"/>
<gene>
    <name evidence="1" type="ORF">EVAR_55253_1</name>
</gene>
<dbReference type="Proteomes" id="UP000299102">
    <property type="component" value="Unassembled WGS sequence"/>
</dbReference>